<reference evidence="1" key="1">
    <citation type="submission" date="2023-03" db="EMBL/GenBank/DDBJ databases">
        <title>Edaphobacter sp.</title>
        <authorList>
            <person name="Huber K.J."/>
            <person name="Papendorf J."/>
            <person name="Pilke C."/>
            <person name="Bunk B."/>
            <person name="Sproeer C."/>
            <person name="Pester M."/>
        </authorList>
    </citation>
    <scope>NUCLEOTIDE SEQUENCE</scope>
    <source>
        <strain evidence="1">DSM 109920</strain>
    </source>
</reference>
<dbReference type="EMBL" id="CP121195">
    <property type="protein sequence ID" value="XBH13398.1"/>
    <property type="molecule type" value="Genomic_DNA"/>
</dbReference>
<sequence length="40" mass="4370">MKETRPGIMLGLVFRVQLQRSYPDAAIIVPGGVGVDRVTE</sequence>
<protein>
    <submittedName>
        <fullName evidence="1">Uncharacterized protein</fullName>
    </submittedName>
</protein>
<evidence type="ECO:0000313" key="1">
    <source>
        <dbReference type="EMBL" id="XBH13398.1"/>
    </source>
</evidence>
<accession>A0AAU7D844</accession>
<organism evidence="1">
    <name type="scientific">Edaphobacter paludis</name>
    <dbReference type="NCBI Taxonomy" id="3035702"/>
    <lineage>
        <taxon>Bacteria</taxon>
        <taxon>Pseudomonadati</taxon>
        <taxon>Acidobacteriota</taxon>
        <taxon>Terriglobia</taxon>
        <taxon>Terriglobales</taxon>
        <taxon>Acidobacteriaceae</taxon>
        <taxon>Edaphobacter</taxon>
    </lineage>
</organism>
<dbReference type="AlphaFoldDB" id="A0AAU7D844"/>
<proteinExistence type="predicted"/>
<gene>
    <name evidence="1" type="ORF">P8936_17190</name>
</gene>
<dbReference type="RefSeq" id="WP_348269791.1">
    <property type="nucleotide sequence ID" value="NZ_CP121195.1"/>
</dbReference>
<name>A0AAU7D844_9BACT</name>